<accession>A0A428VUM0</accession>
<dbReference type="OrthoDB" id="3624035at2"/>
<gene>
    <name evidence="1" type="ORF">DMA12_47925</name>
</gene>
<reference evidence="1 2" key="1">
    <citation type="submission" date="2018-05" db="EMBL/GenBank/DDBJ databases">
        <title>Evolution of GPA BGCs.</title>
        <authorList>
            <person name="Waglechner N."/>
            <person name="Wright G.D."/>
        </authorList>
    </citation>
    <scope>NUCLEOTIDE SEQUENCE [LARGE SCALE GENOMIC DNA]</scope>
    <source>
        <strain evidence="1 2">DSM 5908</strain>
    </source>
</reference>
<keyword evidence="2" id="KW-1185">Reference proteome</keyword>
<evidence type="ECO:0000313" key="1">
    <source>
        <dbReference type="EMBL" id="RSM34534.1"/>
    </source>
</evidence>
<name>A0A428VUM0_AMYBA</name>
<comment type="caution">
    <text evidence="1">The sequence shown here is derived from an EMBL/GenBank/DDBJ whole genome shotgun (WGS) entry which is preliminary data.</text>
</comment>
<dbReference type="RefSeq" id="WP_125592559.1">
    <property type="nucleotide sequence ID" value="NZ_QHHU01000141.1"/>
</dbReference>
<dbReference type="AlphaFoldDB" id="A0A428VUM0"/>
<dbReference type="EMBL" id="QHHU01000141">
    <property type="protein sequence ID" value="RSM34534.1"/>
    <property type="molecule type" value="Genomic_DNA"/>
</dbReference>
<protein>
    <submittedName>
        <fullName evidence="1">Uncharacterized protein</fullName>
    </submittedName>
</protein>
<organism evidence="1 2">
    <name type="scientific">Amycolatopsis balhimycina DSM 5908</name>
    <dbReference type="NCBI Taxonomy" id="1081091"/>
    <lineage>
        <taxon>Bacteria</taxon>
        <taxon>Bacillati</taxon>
        <taxon>Actinomycetota</taxon>
        <taxon>Actinomycetes</taxon>
        <taxon>Pseudonocardiales</taxon>
        <taxon>Pseudonocardiaceae</taxon>
        <taxon>Amycolatopsis</taxon>
    </lineage>
</organism>
<sequence length="62" mass="6970">MYAHFVFRWPEGATQLHVSHGTLTGPKMTLWTDIKVAGRWSGAVLADFARTWATAHLAKFAR</sequence>
<proteinExistence type="predicted"/>
<evidence type="ECO:0000313" key="2">
    <source>
        <dbReference type="Proteomes" id="UP000286716"/>
    </source>
</evidence>
<dbReference type="Proteomes" id="UP000286716">
    <property type="component" value="Unassembled WGS sequence"/>
</dbReference>